<dbReference type="PANTHER" id="PTHR31005">
    <property type="entry name" value="DUF4139 DOMAIN-CONTAINING PROTEIN"/>
    <property type="match status" value="1"/>
</dbReference>
<dbReference type="OrthoDB" id="10068793at2759"/>
<name>A0A067NXC6_PLEO1</name>
<dbReference type="NCBIfam" id="TIGR02231">
    <property type="entry name" value="mucoidy inhibitor MuiA family protein"/>
    <property type="match status" value="1"/>
</dbReference>
<feature type="coiled-coil region" evidence="1">
    <location>
        <begin position="88"/>
        <end position="115"/>
    </location>
</feature>
<evidence type="ECO:0000313" key="5">
    <source>
        <dbReference type="Proteomes" id="UP000027073"/>
    </source>
</evidence>
<dbReference type="InterPro" id="IPR025554">
    <property type="entry name" value="DUF4140"/>
</dbReference>
<dbReference type="Proteomes" id="UP000027073">
    <property type="component" value="Unassembled WGS sequence"/>
</dbReference>
<reference evidence="5" key="1">
    <citation type="journal article" date="2014" name="Proc. Natl. Acad. Sci. U.S.A.">
        <title>Extensive sampling of basidiomycete genomes demonstrates inadequacy of the white-rot/brown-rot paradigm for wood decay fungi.</title>
        <authorList>
            <person name="Riley R."/>
            <person name="Salamov A.A."/>
            <person name="Brown D.W."/>
            <person name="Nagy L.G."/>
            <person name="Floudas D."/>
            <person name="Held B.W."/>
            <person name="Levasseur A."/>
            <person name="Lombard V."/>
            <person name="Morin E."/>
            <person name="Otillar R."/>
            <person name="Lindquist E.A."/>
            <person name="Sun H."/>
            <person name="LaButti K.M."/>
            <person name="Schmutz J."/>
            <person name="Jabbour D."/>
            <person name="Luo H."/>
            <person name="Baker S.E."/>
            <person name="Pisabarro A.G."/>
            <person name="Walton J.D."/>
            <person name="Blanchette R.A."/>
            <person name="Henrissat B."/>
            <person name="Martin F."/>
            <person name="Cullen D."/>
            <person name="Hibbett D.S."/>
            <person name="Grigoriev I.V."/>
        </authorList>
    </citation>
    <scope>NUCLEOTIDE SEQUENCE [LARGE SCALE GENOMIC DNA]</scope>
    <source>
        <strain evidence="5">PC15</strain>
    </source>
</reference>
<dbReference type="HOGENOM" id="CLU_010457_2_0_1"/>
<proteinExistence type="predicted"/>
<keyword evidence="1" id="KW-0175">Coiled coil</keyword>
<organism evidence="4 5">
    <name type="scientific">Pleurotus ostreatus (strain PC15)</name>
    <name type="common">Oyster mushroom</name>
    <dbReference type="NCBI Taxonomy" id="1137138"/>
    <lineage>
        <taxon>Eukaryota</taxon>
        <taxon>Fungi</taxon>
        <taxon>Dikarya</taxon>
        <taxon>Basidiomycota</taxon>
        <taxon>Agaricomycotina</taxon>
        <taxon>Agaricomycetes</taxon>
        <taxon>Agaricomycetidae</taxon>
        <taxon>Agaricales</taxon>
        <taxon>Pleurotineae</taxon>
        <taxon>Pleurotaceae</taxon>
        <taxon>Pleurotus</taxon>
    </lineage>
</organism>
<evidence type="ECO:0000259" key="2">
    <source>
        <dbReference type="Pfam" id="PF13598"/>
    </source>
</evidence>
<dbReference type="Pfam" id="PF13598">
    <property type="entry name" value="DUF4139"/>
    <property type="match status" value="1"/>
</dbReference>
<dbReference type="InParanoid" id="A0A067NXC6"/>
<protein>
    <recommendedName>
        <fullName evidence="6">DUF4139 domain-containing protein</fullName>
    </recommendedName>
</protein>
<dbReference type="PANTHER" id="PTHR31005:SF8">
    <property type="entry name" value="DUF4139 DOMAIN-CONTAINING PROTEIN"/>
    <property type="match status" value="1"/>
</dbReference>
<sequence>MQDQPPAFDSVNVMELRSVDASKITKVSVYTGLAEITRLFKFDVKMGQNQVKISGLPNVMGEESLRVEARGSASIQGVTIGSTPQPPVPTASEELKNLRKEKRLAESAIERCNASIGSIRSYVASTTAVNIPSANLGQLLQSCETEGARLDSQLLELEEKLSMITEAVEAEEQKLAGGNVEQDGLGMTASIGLFAHEAGEIELTLIYAVRQANWSAGYDVRVNMHASDKPVVLLYKANITQSTGEACSSPNEITSWADVPLTLETVTPTYGADIPTLSSWYLSVWTPPRPELRIKKKKKSTARLSSDDDLVMYTTGACAPLPMTSRGAFQAEIISQGTLSATYQVPGLISIPSDSQNHSVTIIELTLGAEMSWITVPKVDKRVHLKAKVKNASEYSLLPGEASIYVDGSFISKSNIPSVAPQGSFDCSLGIDPSIQVTYHPLIKNASRTGFYTKSSKHSYNQRITIANTKTQPVGNLKVLDRIPVSEDSQITVKLLNPSLSLPSISTSVGTISLPSISEDTASNKTKDDADRPLMPPVKVSSGVAAQWDGADDSQGDITALGKDGKLNWLCSIPPQGTVNLSLQWEVLAPASITVDGL</sequence>
<evidence type="ECO:0000256" key="1">
    <source>
        <dbReference type="SAM" id="Coils"/>
    </source>
</evidence>
<evidence type="ECO:0000313" key="4">
    <source>
        <dbReference type="EMBL" id="KDQ32718.1"/>
    </source>
</evidence>
<dbReference type="InterPro" id="IPR037291">
    <property type="entry name" value="DUF4139"/>
</dbReference>
<dbReference type="VEuPathDB" id="FungiDB:PLEOSDRAFT_1033751"/>
<dbReference type="AlphaFoldDB" id="A0A067NXC6"/>
<dbReference type="EMBL" id="KL198004">
    <property type="protein sequence ID" value="KDQ32718.1"/>
    <property type="molecule type" value="Genomic_DNA"/>
</dbReference>
<dbReference type="STRING" id="1137138.A0A067NXC6"/>
<accession>A0A067NXC6</accession>
<dbReference type="Pfam" id="PF13600">
    <property type="entry name" value="DUF4140"/>
    <property type="match status" value="1"/>
</dbReference>
<gene>
    <name evidence="4" type="ORF">PLEOSDRAFT_1033751</name>
</gene>
<dbReference type="InterPro" id="IPR011935">
    <property type="entry name" value="CHP02231"/>
</dbReference>
<feature type="coiled-coil region" evidence="1">
    <location>
        <begin position="140"/>
        <end position="174"/>
    </location>
</feature>
<evidence type="ECO:0000259" key="3">
    <source>
        <dbReference type="Pfam" id="PF13600"/>
    </source>
</evidence>
<evidence type="ECO:0008006" key="6">
    <source>
        <dbReference type="Google" id="ProtNLM"/>
    </source>
</evidence>
<feature type="domain" description="DUF4140" evidence="3">
    <location>
        <begin position="27"/>
        <end position="121"/>
    </location>
</feature>
<feature type="domain" description="DUF4139" evidence="2">
    <location>
        <begin position="203"/>
        <end position="499"/>
    </location>
</feature>